<keyword evidence="3" id="KW-0732">Signal</keyword>
<gene>
    <name evidence="4" type="ORF">ETAA1_48110</name>
</gene>
<evidence type="ECO:0000256" key="3">
    <source>
        <dbReference type="SAM" id="SignalP"/>
    </source>
</evidence>
<accession>A0A517XZB6</accession>
<dbReference type="OrthoDB" id="276131at2"/>
<organism evidence="4 5">
    <name type="scientific">Urbifossiella limnaea</name>
    <dbReference type="NCBI Taxonomy" id="2528023"/>
    <lineage>
        <taxon>Bacteria</taxon>
        <taxon>Pseudomonadati</taxon>
        <taxon>Planctomycetota</taxon>
        <taxon>Planctomycetia</taxon>
        <taxon>Gemmatales</taxon>
        <taxon>Gemmataceae</taxon>
        <taxon>Urbifossiella</taxon>
    </lineage>
</organism>
<protein>
    <submittedName>
        <fullName evidence="4">Uncharacterized protein</fullName>
    </submittedName>
</protein>
<keyword evidence="2" id="KW-1133">Transmembrane helix</keyword>
<feature type="transmembrane region" description="Helical" evidence="2">
    <location>
        <begin position="449"/>
        <end position="468"/>
    </location>
</feature>
<feature type="chain" id="PRO_5021714434" evidence="3">
    <location>
        <begin position="33"/>
        <end position="494"/>
    </location>
</feature>
<feature type="compositionally biased region" description="Basic and acidic residues" evidence="1">
    <location>
        <begin position="47"/>
        <end position="56"/>
    </location>
</feature>
<sequence length="494" mass="54404" precursor="true">MSFGRSHSAAQVGSRFALAAGLALACAAGVRAQPEKLDEEPPLPPQELKRFNETKWRPKGGALAVPNPDRAIFRGRLDAKLKTVTGGIEDDRPLASEKQNADEAAAWVEVVVHAHGLAAADLEKYAATDLTPDDLTQPQRRYFRLELVRFDGTLTKFRRVTPVKALADVGITAVYEGWLVPVDESPANPVRVVFTELPTGFPVPPAPAAGAPAGEWLAAERWVAFAGFFFKLASEPQAPVVVGKSVTPLPGPPPEATDLALATRYRVFRLVRDDAPISRDPMHWEETAAWNRTLLHVRKFELDALQAAANPKLSFADLFQTGREDYQFKLVQIKGRLIRVKAVERSKRLVEAGVPNLYEAWVVPHDEPRGNPVCVVLTELPDGVAPANLMNFNVVVAGYFFKLFHYESAEPAGDDPARHKWKKAPLILARGVSLVTTDPTDGPREWVKWFIPVIVGGVVSLALSAFLLSRWFRAGDDRARAEFENARVKNPFTE</sequence>
<evidence type="ECO:0000313" key="4">
    <source>
        <dbReference type="EMBL" id="QDU22823.1"/>
    </source>
</evidence>
<dbReference type="Proteomes" id="UP000319576">
    <property type="component" value="Chromosome"/>
</dbReference>
<evidence type="ECO:0000256" key="1">
    <source>
        <dbReference type="SAM" id="MobiDB-lite"/>
    </source>
</evidence>
<evidence type="ECO:0000313" key="5">
    <source>
        <dbReference type="Proteomes" id="UP000319576"/>
    </source>
</evidence>
<dbReference type="RefSeq" id="WP_145242879.1">
    <property type="nucleotide sequence ID" value="NZ_CP036273.1"/>
</dbReference>
<name>A0A517XZB6_9BACT</name>
<keyword evidence="2" id="KW-0812">Transmembrane</keyword>
<feature type="signal peptide" evidence="3">
    <location>
        <begin position="1"/>
        <end position="32"/>
    </location>
</feature>
<dbReference type="EMBL" id="CP036273">
    <property type="protein sequence ID" value="QDU22823.1"/>
    <property type="molecule type" value="Genomic_DNA"/>
</dbReference>
<evidence type="ECO:0000256" key="2">
    <source>
        <dbReference type="SAM" id="Phobius"/>
    </source>
</evidence>
<dbReference type="AlphaFoldDB" id="A0A517XZB6"/>
<keyword evidence="2" id="KW-0472">Membrane</keyword>
<feature type="region of interest" description="Disordered" evidence="1">
    <location>
        <begin position="33"/>
        <end position="60"/>
    </location>
</feature>
<dbReference type="PROSITE" id="PS51257">
    <property type="entry name" value="PROKAR_LIPOPROTEIN"/>
    <property type="match status" value="1"/>
</dbReference>
<reference evidence="4 5" key="1">
    <citation type="submission" date="2019-02" db="EMBL/GenBank/DDBJ databases">
        <title>Deep-cultivation of Planctomycetes and their phenomic and genomic characterization uncovers novel biology.</title>
        <authorList>
            <person name="Wiegand S."/>
            <person name="Jogler M."/>
            <person name="Boedeker C."/>
            <person name="Pinto D."/>
            <person name="Vollmers J."/>
            <person name="Rivas-Marin E."/>
            <person name="Kohn T."/>
            <person name="Peeters S.H."/>
            <person name="Heuer A."/>
            <person name="Rast P."/>
            <person name="Oberbeckmann S."/>
            <person name="Bunk B."/>
            <person name="Jeske O."/>
            <person name="Meyerdierks A."/>
            <person name="Storesund J.E."/>
            <person name="Kallscheuer N."/>
            <person name="Luecker S."/>
            <person name="Lage O.M."/>
            <person name="Pohl T."/>
            <person name="Merkel B.J."/>
            <person name="Hornburger P."/>
            <person name="Mueller R.-W."/>
            <person name="Bruemmer F."/>
            <person name="Labrenz M."/>
            <person name="Spormann A.M."/>
            <person name="Op den Camp H."/>
            <person name="Overmann J."/>
            <person name="Amann R."/>
            <person name="Jetten M.S.M."/>
            <person name="Mascher T."/>
            <person name="Medema M.H."/>
            <person name="Devos D.P."/>
            <person name="Kaster A.-K."/>
            <person name="Ovreas L."/>
            <person name="Rohde M."/>
            <person name="Galperin M.Y."/>
            <person name="Jogler C."/>
        </authorList>
    </citation>
    <scope>NUCLEOTIDE SEQUENCE [LARGE SCALE GENOMIC DNA]</scope>
    <source>
        <strain evidence="4 5">ETA_A1</strain>
    </source>
</reference>
<dbReference type="KEGG" id="uli:ETAA1_48110"/>
<proteinExistence type="predicted"/>
<keyword evidence="5" id="KW-1185">Reference proteome</keyword>